<reference evidence="2 3" key="1">
    <citation type="journal article" date="2014" name="Nat. Genet.">
        <title>Genome sequence of the hot pepper provides insights into the evolution of pungency in Capsicum species.</title>
        <authorList>
            <person name="Kim S."/>
            <person name="Park M."/>
            <person name="Yeom S.I."/>
            <person name="Kim Y.M."/>
            <person name="Lee J.M."/>
            <person name="Lee H.A."/>
            <person name="Seo E."/>
            <person name="Choi J."/>
            <person name="Cheong K."/>
            <person name="Kim K.T."/>
            <person name="Jung K."/>
            <person name="Lee G.W."/>
            <person name="Oh S.K."/>
            <person name="Bae C."/>
            <person name="Kim S.B."/>
            <person name="Lee H.Y."/>
            <person name="Kim S.Y."/>
            <person name="Kim M.S."/>
            <person name="Kang B.C."/>
            <person name="Jo Y.D."/>
            <person name="Yang H.B."/>
            <person name="Jeong H.J."/>
            <person name="Kang W.H."/>
            <person name="Kwon J.K."/>
            <person name="Shin C."/>
            <person name="Lim J.Y."/>
            <person name="Park J.H."/>
            <person name="Huh J.H."/>
            <person name="Kim J.S."/>
            <person name="Kim B.D."/>
            <person name="Cohen O."/>
            <person name="Paran I."/>
            <person name="Suh M.C."/>
            <person name="Lee S.B."/>
            <person name="Kim Y.K."/>
            <person name="Shin Y."/>
            <person name="Noh S.J."/>
            <person name="Park J."/>
            <person name="Seo Y.S."/>
            <person name="Kwon S.Y."/>
            <person name="Kim H.A."/>
            <person name="Park J.M."/>
            <person name="Kim H.J."/>
            <person name="Choi S.B."/>
            <person name="Bosland P.W."/>
            <person name="Reeves G."/>
            <person name="Jo S.H."/>
            <person name="Lee B.W."/>
            <person name="Cho H.T."/>
            <person name="Choi H.S."/>
            <person name="Lee M.S."/>
            <person name="Yu Y."/>
            <person name="Do Choi Y."/>
            <person name="Park B.S."/>
            <person name="van Deynze A."/>
            <person name="Ashrafi H."/>
            <person name="Hill T."/>
            <person name="Kim W.T."/>
            <person name="Pai H.S."/>
            <person name="Ahn H.K."/>
            <person name="Yeam I."/>
            <person name="Giovannoni J.J."/>
            <person name="Rose J.K."/>
            <person name="Sorensen I."/>
            <person name="Lee S.J."/>
            <person name="Kim R.W."/>
            <person name="Choi I.Y."/>
            <person name="Choi B.S."/>
            <person name="Lim J.S."/>
            <person name="Lee Y.H."/>
            <person name="Choi D."/>
        </authorList>
    </citation>
    <scope>NUCLEOTIDE SEQUENCE [LARGE SCALE GENOMIC DNA]</scope>
    <source>
        <strain evidence="3">cv. CM334</strain>
    </source>
</reference>
<comment type="caution">
    <text evidence="2">The sequence shown here is derived from an EMBL/GenBank/DDBJ whole genome shotgun (WGS) entry which is preliminary data.</text>
</comment>
<feature type="region of interest" description="Disordered" evidence="1">
    <location>
        <begin position="1"/>
        <end position="26"/>
    </location>
</feature>
<dbReference type="Gramene" id="PHT76456">
    <property type="protein sequence ID" value="PHT76456"/>
    <property type="gene ID" value="T459_19978"/>
</dbReference>
<keyword evidence="3" id="KW-1185">Reference proteome</keyword>
<dbReference type="AlphaFoldDB" id="A0A2G2Z387"/>
<reference evidence="2 3" key="2">
    <citation type="journal article" date="2017" name="Genome Biol.">
        <title>New reference genome sequences of hot pepper reveal the massive evolution of plant disease-resistance genes by retroduplication.</title>
        <authorList>
            <person name="Kim S."/>
            <person name="Park J."/>
            <person name="Yeom S.I."/>
            <person name="Kim Y.M."/>
            <person name="Seo E."/>
            <person name="Kim K.T."/>
            <person name="Kim M.S."/>
            <person name="Lee J.M."/>
            <person name="Cheong K."/>
            <person name="Shin H.S."/>
            <person name="Kim S.B."/>
            <person name="Han K."/>
            <person name="Lee J."/>
            <person name="Park M."/>
            <person name="Lee H.A."/>
            <person name="Lee H.Y."/>
            <person name="Lee Y."/>
            <person name="Oh S."/>
            <person name="Lee J.H."/>
            <person name="Choi E."/>
            <person name="Choi E."/>
            <person name="Lee S.E."/>
            <person name="Jeon J."/>
            <person name="Kim H."/>
            <person name="Choi G."/>
            <person name="Song H."/>
            <person name="Lee J."/>
            <person name="Lee S.C."/>
            <person name="Kwon J.K."/>
            <person name="Lee H.Y."/>
            <person name="Koo N."/>
            <person name="Hong Y."/>
            <person name="Kim R.W."/>
            <person name="Kang W.H."/>
            <person name="Huh J.H."/>
            <person name="Kang B.C."/>
            <person name="Yang T.J."/>
            <person name="Lee Y.H."/>
            <person name="Bennetzen J.L."/>
            <person name="Choi D."/>
        </authorList>
    </citation>
    <scope>NUCLEOTIDE SEQUENCE [LARGE SCALE GENOMIC DNA]</scope>
    <source>
        <strain evidence="3">cv. CM334</strain>
    </source>
</reference>
<accession>A0A2G2Z387</accession>
<dbReference type="EMBL" id="AYRZ02000007">
    <property type="protein sequence ID" value="PHT76456.1"/>
    <property type="molecule type" value="Genomic_DNA"/>
</dbReference>
<gene>
    <name evidence="2" type="ORF">T459_19978</name>
</gene>
<evidence type="ECO:0000313" key="3">
    <source>
        <dbReference type="Proteomes" id="UP000222542"/>
    </source>
</evidence>
<dbReference type="Proteomes" id="UP000222542">
    <property type="component" value="Unassembled WGS sequence"/>
</dbReference>
<dbReference type="SMR" id="A0A2G2Z387"/>
<name>A0A2G2Z387_CAPAN</name>
<evidence type="ECO:0000313" key="2">
    <source>
        <dbReference type="EMBL" id="PHT76456.1"/>
    </source>
</evidence>
<proteinExistence type="predicted"/>
<protein>
    <submittedName>
        <fullName evidence="2">Uncharacterized protein</fullName>
    </submittedName>
</protein>
<sequence length="84" mass="9933">MHKKEDRDRRTYDNENKGDLSKQHQTDKVKYLPEVEDVLKYSCGKGFAFYEKVKERVAELLGKYPDLGESFNELLERYELVGKS</sequence>
<evidence type="ECO:0000256" key="1">
    <source>
        <dbReference type="SAM" id="MobiDB-lite"/>
    </source>
</evidence>
<organism evidence="2 3">
    <name type="scientific">Capsicum annuum</name>
    <name type="common">Capsicum pepper</name>
    <dbReference type="NCBI Taxonomy" id="4072"/>
    <lineage>
        <taxon>Eukaryota</taxon>
        <taxon>Viridiplantae</taxon>
        <taxon>Streptophyta</taxon>
        <taxon>Embryophyta</taxon>
        <taxon>Tracheophyta</taxon>
        <taxon>Spermatophyta</taxon>
        <taxon>Magnoliopsida</taxon>
        <taxon>eudicotyledons</taxon>
        <taxon>Gunneridae</taxon>
        <taxon>Pentapetalae</taxon>
        <taxon>asterids</taxon>
        <taxon>lamiids</taxon>
        <taxon>Solanales</taxon>
        <taxon>Solanaceae</taxon>
        <taxon>Solanoideae</taxon>
        <taxon>Capsiceae</taxon>
        <taxon>Capsicum</taxon>
    </lineage>
</organism>
<dbReference type="STRING" id="4072.A0A2G2Z387"/>